<dbReference type="AlphaFoldDB" id="A0A544YT91"/>
<dbReference type="InterPro" id="IPR011009">
    <property type="entry name" value="Kinase-like_dom_sf"/>
</dbReference>
<evidence type="ECO:0000313" key="2">
    <source>
        <dbReference type="EMBL" id="TQS19976.1"/>
    </source>
</evidence>
<dbReference type="RefSeq" id="WP_142620069.1">
    <property type="nucleotide sequence ID" value="NZ_VIRM01000020.1"/>
</dbReference>
<dbReference type="InterPro" id="IPR002575">
    <property type="entry name" value="Aminoglycoside_PTrfase"/>
</dbReference>
<reference evidence="2 3" key="1">
    <citation type="submission" date="2019-07" db="EMBL/GenBank/DDBJ databases">
        <title>Microbispora hainanensis DSM 45428.</title>
        <authorList>
            <person name="Thawai C."/>
        </authorList>
    </citation>
    <scope>NUCLEOTIDE SEQUENCE [LARGE SCALE GENOMIC DNA]</scope>
    <source>
        <strain evidence="2 3">DSM 45428</strain>
    </source>
</reference>
<keyword evidence="2" id="KW-0808">Transferase</keyword>
<accession>A0A544YT91</accession>
<proteinExistence type="predicted"/>
<protein>
    <submittedName>
        <fullName evidence="2">Phosphotransferase</fullName>
    </submittedName>
</protein>
<comment type="caution">
    <text evidence="2">The sequence shown here is derived from an EMBL/GenBank/DDBJ whole genome shotgun (WGS) entry which is preliminary data.</text>
</comment>
<evidence type="ECO:0000313" key="3">
    <source>
        <dbReference type="Proteomes" id="UP000316541"/>
    </source>
</evidence>
<evidence type="ECO:0000259" key="1">
    <source>
        <dbReference type="Pfam" id="PF01636"/>
    </source>
</evidence>
<dbReference type="Pfam" id="PF01636">
    <property type="entry name" value="APH"/>
    <property type="match status" value="1"/>
</dbReference>
<organism evidence="2 3">
    <name type="scientific">Microbispora hainanensis</name>
    <dbReference type="NCBI Taxonomy" id="568844"/>
    <lineage>
        <taxon>Bacteria</taxon>
        <taxon>Bacillati</taxon>
        <taxon>Actinomycetota</taxon>
        <taxon>Actinomycetes</taxon>
        <taxon>Streptosporangiales</taxon>
        <taxon>Streptosporangiaceae</taxon>
        <taxon>Microbispora</taxon>
    </lineage>
</organism>
<gene>
    <name evidence="2" type="ORF">FLX08_18255</name>
</gene>
<sequence length="256" mass="27918">MSEERRLPGGNTNGAVLVGDTVRRAPGPWTPAVHALLRHLEEAGFDGAPRARGFDDQGREVLSYLPGEVVGTARPWPAWVHGDDALRQVAGWLRDFHTAVADFVPPPDAVWREGGTWRPGLVVGHNDAAPYNAAWAGGRLTGFFDWDFAGPVTREWDLAFAAFSWVPLHARHVVAADGFTAFADRPRRLRLFLGEYGWDGPADRFVETVRQRIGASADGIRRLAAAGDPAYRKLVAQGADRSLDTAVEELTGFGTE</sequence>
<dbReference type="Proteomes" id="UP000316541">
    <property type="component" value="Unassembled WGS sequence"/>
</dbReference>
<dbReference type="SUPFAM" id="SSF56112">
    <property type="entry name" value="Protein kinase-like (PK-like)"/>
    <property type="match status" value="1"/>
</dbReference>
<dbReference type="Gene3D" id="3.90.1200.10">
    <property type="match status" value="1"/>
</dbReference>
<feature type="domain" description="Aminoglycoside phosphotransferase" evidence="1">
    <location>
        <begin position="120"/>
        <end position="188"/>
    </location>
</feature>
<dbReference type="GO" id="GO:0016740">
    <property type="term" value="F:transferase activity"/>
    <property type="evidence" value="ECO:0007669"/>
    <property type="project" value="UniProtKB-KW"/>
</dbReference>
<dbReference type="EMBL" id="VIRM01000020">
    <property type="protein sequence ID" value="TQS19976.1"/>
    <property type="molecule type" value="Genomic_DNA"/>
</dbReference>
<name>A0A544YT91_9ACTN</name>